<keyword evidence="3" id="KW-0479">Metal-binding</keyword>
<evidence type="ECO:0000256" key="9">
    <source>
        <dbReference type="PROSITE-ProRule" id="PRU00175"/>
    </source>
</evidence>
<dbReference type="InterPro" id="IPR013083">
    <property type="entry name" value="Znf_RING/FYVE/PHD"/>
</dbReference>
<dbReference type="Gene3D" id="3.30.40.10">
    <property type="entry name" value="Zinc/RING finger domain, C3HC4 (zinc finger)"/>
    <property type="match status" value="1"/>
</dbReference>
<dbReference type="GO" id="GO:0008270">
    <property type="term" value="F:zinc ion binding"/>
    <property type="evidence" value="ECO:0007669"/>
    <property type="project" value="UniProtKB-KW"/>
</dbReference>
<dbReference type="Pfam" id="PF13639">
    <property type="entry name" value="zf-RING_2"/>
    <property type="match status" value="1"/>
</dbReference>
<evidence type="ECO:0000256" key="7">
    <source>
        <dbReference type="ARBA" id="ARBA00023136"/>
    </source>
</evidence>
<evidence type="ECO:0000256" key="4">
    <source>
        <dbReference type="ARBA" id="ARBA00022771"/>
    </source>
</evidence>
<feature type="transmembrane region" description="Helical" evidence="11">
    <location>
        <begin position="27"/>
        <end position="49"/>
    </location>
</feature>
<dbReference type="CDD" id="cd16461">
    <property type="entry name" value="RING-H2_EL5-like"/>
    <property type="match status" value="1"/>
</dbReference>
<dbReference type="PANTHER" id="PTHR46539:SF1">
    <property type="entry name" value="E3 UBIQUITIN-PROTEIN LIGASE ATL42"/>
    <property type="match status" value="1"/>
</dbReference>
<evidence type="ECO:0000256" key="2">
    <source>
        <dbReference type="ARBA" id="ARBA00022692"/>
    </source>
</evidence>
<dbReference type="GO" id="GO:0016020">
    <property type="term" value="C:membrane"/>
    <property type="evidence" value="ECO:0007669"/>
    <property type="project" value="UniProtKB-SubCell"/>
</dbReference>
<evidence type="ECO:0000256" key="6">
    <source>
        <dbReference type="ARBA" id="ARBA00022989"/>
    </source>
</evidence>
<evidence type="ECO:0000313" key="14">
    <source>
        <dbReference type="Proteomes" id="UP000325081"/>
    </source>
</evidence>
<dbReference type="UniPathway" id="UPA00143"/>
<sequence length="172" mass="18180">MTNLTAAGNSTFPPPYPAAHHEISTPNAVACLVALITVPMVAYTLFVAVRCCRIPAAAADPASGRKTPERVELVCGVRFRKEGAAATSAEAAGINDQCPVCLSAFAEGEEIRLLGACRHAFHEACVDMWLYSHSSCPVCRAAVPVRRPRVRAPPAGGEEDLRQGLPDASDLI</sequence>
<evidence type="ECO:0000256" key="8">
    <source>
        <dbReference type="ARBA" id="ARBA00024209"/>
    </source>
</evidence>
<evidence type="ECO:0000256" key="5">
    <source>
        <dbReference type="ARBA" id="ARBA00022833"/>
    </source>
</evidence>
<dbReference type="PANTHER" id="PTHR46539">
    <property type="entry name" value="E3 UBIQUITIN-PROTEIN LIGASE ATL42"/>
    <property type="match status" value="1"/>
</dbReference>
<evidence type="ECO:0000256" key="10">
    <source>
        <dbReference type="SAM" id="MobiDB-lite"/>
    </source>
</evidence>
<feature type="region of interest" description="Disordered" evidence="10">
    <location>
        <begin position="150"/>
        <end position="172"/>
    </location>
</feature>
<reference evidence="14" key="1">
    <citation type="journal article" date="2019" name="Curr. Biol.">
        <title>Genome Sequence of Striga asiatica Provides Insight into the Evolution of Plant Parasitism.</title>
        <authorList>
            <person name="Yoshida S."/>
            <person name="Kim S."/>
            <person name="Wafula E.K."/>
            <person name="Tanskanen J."/>
            <person name="Kim Y.M."/>
            <person name="Honaas L."/>
            <person name="Yang Z."/>
            <person name="Spallek T."/>
            <person name="Conn C.E."/>
            <person name="Ichihashi Y."/>
            <person name="Cheong K."/>
            <person name="Cui S."/>
            <person name="Der J.P."/>
            <person name="Gundlach H."/>
            <person name="Jiao Y."/>
            <person name="Hori C."/>
            <person name="Ishida J.K."/>
            <person name="Kasahara H."/>
            <person name="Kiba T."/>
            <person name="Kim M.S."/>
            <person name="Koo N."/>
            <person name="Laohavisit A."/>
            <person name="Lee Y.H."/>
            <person name="Lumba S."/>
            <person name="McCourt P."/>
            <person name="Mortimer J.C."/>
            <person name="Mutuku J.M."/>
            <person name="Nomura T."/>
            <person name="Sasaki-Sekimoto Y."/>
            <person name="Seto Y."/>
            <person name="Wang Y."/>
            <person name="Wakatake T."/>
            <person name="Sakakibara H."/>
            <person name="Demura T."/>
            <person name="Yamaguchi S."/>
            <person name="Yoneyama K."/>
            <person name="Manabe R.I."/>
            <person name="Nelson D.C."/>
            <person name="Schulman A.H."/>
            <person name="Timko M.P."/>
            <person name="dePamphilis C.W."/>
            <person name="Choi D."/>
            <person name="Shirasu K."/>
        </authorList>
    </citation>
    <scope>NUCLEOTIDE SEQUENCE [LARGE SCALE GENOMIC DNA]</scope>
    <source>
        <strain evidence="14">cv. UVA1</strain>
    </source>
</reference>
<dbReference type="SUPFAM" id="SSF57850">
    <property type="entry name" value="RING/U-box"/>
    <property type="match status" value="1"/>
</dbReference>
<dbReference type="InterPro" id="IPR001841">
    <property type="entry name" value="Znf_RING"/>
</dbReference>
<gene>
    <name evidence="13" type="ORF">STAS_35051</name>
</gene>
<evidence type="ECO:0000256" key="11">
    <source>
        <dbReference type="SAM" id="Phobius"/>
    </source>
</evidence>
<protein>
    <submittedName>
        <fullName evidence="13">RING/U-box superfamily protein</fullName>
    </submittedName>
</protein>
<evidence type="ECO:0000313" key="13">
    <source>
        <dbReference type="EMBL" id="GER57258.1"/>
    </source>
</evidence>
<evidence type="ECO:0000256" key="3">
    <source>
        <dbReference type="ARBA" id="ARBA00022723"/>
    </source>
</evidence>
<keyword evidence="4 9" id="KW-0863">Zinc-finger</keyword>
<organism evidence="13 14">
    <name type="scientific">Striga asiatica</name>
    <name type="common">Asiatic witchweed</name>
    <name type="synonym">Buchnera asiatica</name>
    <dbReference type="NCBI Taxonomy" id="4170"/>
    <lineage>
        <taxon>Eukaryota</taxon>
        <taxon>Viridiplantae</taxon>
        <taxon>Streptophyta</taxon>
        <taxon>Embryophyta</taxon>
        <taxon>Tracheophyta</taxon>
        <taxon>Spermatophyta</taxon>
        <taxon>Magnoliopsida</taxon>
        <taxon>eudicotyledons</taxon>
        <taxon>Gunneridae</taxon>
        <taxon>Pentapetalae</taxon>
        <taxon>asterids</taxon>
        <taxon>lamiids</taxon>
        <taxon>Lamiales</taxon>
        <taxon>Orobanchaceae</taxon>
        <taxon>Buchnereae</taxon>
        <taxon>Striga</taxon>
    </lineage>
</organism>
<dbReference type="EMBL" id="BKCP01013181">
    <property type="protein sequence ID" value="GER57258.1"/>
    <property type="molecule type" value="Genomic_DNA"/>
</dbReference>
<comment type="similarity">
    <text evidence="8">Belongs to the RING-type zinc finger family. ATL subfamily.</text>
</comment>
<evidence type="ECO:0000256" key="1">
    <source>
        <dbReference type="ARBA" id="ARBA00004370"/>
    </source>
</evidence>
<keyword evidence="5" id="KW-0862">Zinc</keyword>
<dbReference type="PROSITE" id="PS50089">
    <property type="entry name" value="ZF_RING_2"/>
    <property type="match status" value="1"/>
</dbReference>
<keyword evidence="2 11" id="KW-0812">Transmembrane</keyword>
<dbReference type="OrthoDB" id="8062037at2759"/>
<accession>A0A5A7RJF4</accession>
<keyword evidence="14" id="KW-1185">Reference proteome</keyword>
<dbReference type="Proteomes" id="UP000325081">
    <property type="component" value="Unassembled WGS sequence"/>
</dbReference>
<keyword evidence="6 11" id="KW-1133">Transmembrane helix</keyword>
<dbReference type="SMART" id="SM00184">
    <property type="entry name" value="RING"/>
    <property type="match status" value="1"/>
</dbReference>
<keyword evidence="7 11" id="KW-0472">Membrane</keyword>
<comment type="caution">
    <text evidence="13">The sequence shown here is derived from an EMBL/GenBank/DDBJ whole genome shotgun (WGS) entry which is preliminary data.</text>
</comment>
<comment type="subcellular location">
    <subcellularLocation>
        <location evidence="1">Membrane</location>
    </subcellularLocation>
</comment>
<name>A0A5A7RJF4_STRAF</name>
<dbReference type="AlphaFoldDB" id="A0A5A7RJF4"/>
<evidence type="ECO:0000259" key="12">
    <source>
        <dbReference type="PROSITE" id="PS50089"/>
    </source>
</evidence>
<proteinExistence type="inferred from homology"/>
<feature type="domain" description="RING-type" evidence="12">
    <location>
        <begin position="98"/>
        <end position="140"/>
    </location>
</feature>
<dbReference type="GO" id="GO:0016567">
    <property type="term" value="P:protein ubiquitination"/>
    <property type="evidence" value="ECO:0007669"/>
    <property type="project" value="UniProtKB-UniPathway"/>
</dbReference>